<evidence type="ECO:0000313" key="3">
    <source>
        <dbReference type="Proteomes" id="UP000288716"/>
    </source>
</evidence>
<keyword evidence="3" id="KW-1185">Reference proteome</keyword>
<organism evidence="2 3">
    <name type="scientific">Leptotrombidium deliense</name>
    <dbReference type="NCBI Taxonomy" id="299467"/>
    <lineage>
        <taxon>Eukaryota</taxon>
        <taxon>Metazoa</taxon>
        <taxon>Ecdysozoa</taxon>
        <taxon>Arthropoda</taxon>
        <taxon>Chelicerata</taxon>
        <taxon>Arachnida</taxon>
        <taxon>Acari</taxon>
        <taxon>Acariformes</taxon>
        <taxon>Trombidiformes</taxon>
        <taxon>Prostigmata</taxon>
        <taxon>Anystina</taxon>
        <taxon>Parasitengona</taxon>
        <taxon>Trombiculoidea</taxon>
        <taxon>Trombiculidae</taxon>
        <taxon>Leptotrombidium</taxon>
    </lineage>
</organism>
<gene>
    <name evidence="2" type="ORF">B4U80_03251</name>
</gene>
<dbReference type="VEuPathDB" id="VectorBase:LDEU000234"/>
<comment type="caution">
    <text evidence="2">The sequence shown here is derived from an EMBL/GenBank/DDBJ whole genome shotgun (WGS) entry which is preliminary data.</text>
</comment>
<evidence type="ECO:0000313" key="2">
    <source>
        <dbReference type="EMBL" id="RWS31811.1"/>
    </source>
</evidence>
<dbReference type="EMBL" id="NCKV01000055">
    <property type="protein sequence ID" value="RWS31811.1"/>
    <property type="molecule type" value="Genomic_DNA"/>
</dbReference>
<proteinExistence type="predicted"/>
<feature type="compositionally biased region" description="Basic and acidic residues" evidence="1">
    <location>
        <begin position="49"/>
        <end position="75"/>
    </location>
</feature>
<dbReference type="AlphaFoldDB" id="A0A443SWB3"/>
<feature type="compositionally biased region" description="Acidic residues" evidence="1">
    <location>
        <begin position="87"/>
        <end position="96"/>
    </location>
</feature>
<evidence type="ECO:0000256" key="1">
    <source>
        <dbReference type="SAM" id="MobiDB-lite"/>
    </source>
</evidence>
<accession>A0A443SWB3</accession>
<dbReference type="Proteomes" id="UP000288716">
    <property type="component" value="Unassembled WGS sequence"/>
</dbReference>
<sequence length="151" mass="16994">MSDKNENRSSATSDECAVKCVSSKKSRKGNSKKRKANSGQKMQKANCDTIKDQFYRSVAPKDMKSKQKVTKKCDDECGSSSKRFNSDDETSGASEECESREVCEDLRQTPDAHTGFKSNKCDDSNNSAQKKKFKVCFIHALQDRQSINRTR</sequence>
<feature type="compositionally biased region" description="Basic residues" evidence="1">
    <location>
        <begin position="22"/>
        <end position="36"/>
    </location>
</feature>
<reference evidence="2 3" key="1">
    <citation type="journal article" date="2018" name="Gigascience">
        <title>Genomes of trombidid mites reveal novel predicted allergens and laterally-transferred genes associated with secondary metabolism.</title>
        <authorList>
            <person name="Dong X."/>
            <person name="Chaisiri K."/>
            <person name="Xia D."/>
            <person name="Armstrong S.D."/>
            <person name="Fang Y."/>
            <person name="Donnelly M.J."/>
            <person name="Kadowaki T."/>
            <person name="McGarry J.W."/>
            <person name="Darby A.C."/>
            <person name="Makepeace B.L."/>
        </authorList>
    </citation>
    <scope>NUCLEOTIDE SEQUENCE [LARGE SCALE GENOMIC DNA]</scope>
    <source>
        <strain evidence="2">UoL-UT</strain>
    </source>
</reference>
<feature type="region of interest" description="Disordered" evidence="1">
    <location>
        <begin position="1"/>
        <end position="100"/>
    </location>
</feature>
<name>A0A443SWB3_9ACAR</name>
<protein>
    <submittedName>
        <fullName evidence="2">Uncharacterized protein</fullName>
    </submittedName>
</protein>